<protein>
    <submittedName>
        <fullName evidence="3">HupE / UreJ protein</fullName>
    </submittedName>
</protein>
<dbReference type="AlphaFoldDB" id="A0A521DMX7"/>
<keyword evidence="2" id="KW-0732">Signal</keyword>
<feature type="transmembrane region" description="Helical" evidence="1">
    <location>
        <begin position="300"/>
        <end position="317"/>
    </location>
</feature>
<evidence type="ECO:0000313" key="3">
    <source>
        <dbReference type="EMBL" id="SMO72952.1"/>
    </source>
</evidence>
<evidence type="ECO:0000256" key="2">
    <source>
        <dbReference type="SAM" id="SignalP"/>
    </source>
</evidence>
<feature type="transmembrane region" description="Helical" evidence="1">
    <location>
        <begin position="277"/>
        <end position="294"/>
    </location>
</feature>
<feature type="signal peptide" evidence="2">
    <location>
        <begin position="1"/>
        <end position="26"/>
    </location>
</feature>
<reference evidence="3 4" key="1">
    <citation type="submission" date="2017-05" db="EMBL/GenBank/DDBJ databases">
        <authorList>
            <person name="Varghese N."/>
            <person name="Submissions S."/>
        </authorList>
    </citation>
    <scope>NUCLEOTIDE SEQUENCE [LARGE SCALE GENOMIC DNA]</scope>
    <source>
        <strain evidence="3 4">DSM 28009</strain>
    </source>
</reference>
<dbReference type="Pfam" id="PF13795">
    <property type="entry name" value="HupE_UreJ_2"/>
    <property type="match status" value="1"/>
</dbReference>
<proteinExistence type="predicted"/>
<name>A0A521DMX7_9RHOB</name>
<dbReference type="InterPro" id="IPR032809">
    <property type="entry name" value="Put_HupE_UreJ"/>
</dbReference>
<keyword evidence="1" id="KW-0472">Membrane</keyword>
<organism evidence="3 4">
    <name type="scientific">Ruegeria faecimaris</name>
    <dbReference type="NCBI Taxonomy" id="686389"/>
    <lineage>
        <taxon>Bacteria</taxon>
        <taxon>Pseudomonadati</taxon>
        <taxon>Pseudomonadota</taxon>
        <taxon>Alphaproteobacteria</taxon>
        <taxon>Rhodobacterales</taxon>
        <taxon>Roseobacteraceae</taxon>
        <taxon>Ruegeria</taxon>
    </lineage>
</organism>
<evidence type="ECO:0000313" key="4">
    <source>
        <dbReference type="Proteomes" id="UP000319555"/>
    </source>
</evidence>
<feature type="transmembrane region" description="Helical" evidence="1">
    <location>
        <begin position="248"/>
        <end position="265"/>
    </location>
</feature>
<keyword evidence="1" id="KW-1133">Transmembrane helix</keyword>
<keyword evidence="1" id="KW-0812">Transmembrane</keyword>
<accession>A0A521DMX7</accession>
<evidence type="ECO:0000256" key="1">
    <source>
        <dbReference type="SAM" id="Phobius"/>
    </source>
</evidence>
<feature type="transmembrane region" description="Helical" evidence="1">
    <location>
        <begin position="324"/>
        <end position="345"/>
    </location>
</feature>
<keyword evidence="4" id="KW-1185">Reference proteome</keyword>
<dbReference type="EMBL" id="FXTE01000007">
    <property type="protein sequence ID" value="SMO72952.1"/>
    <property type="molecule type" value="Genomic_DNA"/>
</dbReference>
<sequence>MFKTKGFCFRYFFVSLILSLTLSASAHFLLNLNVRVTHVEHSVDNLRVFMRTPMPYLVADKVGEQDDDALPDAAPFTTNAMSNSQLVHFVDLQAVMSDPNGLGQIAEGGLHLLIDDHRLRGTVEAVRLHRVGIEPGFATLAEAQQAVDTETALTPPLFVGDTIVDLVLHYDTDGPVQSYSIANVLDPGLPDQDQTANLILDYASDTPQIFRSRGLITDPVEVQQEGYGGFLSFVWEGTRHNLEGLDHVLFVVCLVIGAQTLRALLLRATGFTVGHSVTLSLGFFGFVPSGVWFVPAVETGIALSIIFAAAAAFMSFKDRARSEFAMVLLTTLIDLLHGLGFSFVLHKILQVTSPNIW</sequence>
<dbReference type="Proteomes" id="UP000319555">
    <property type="component" value="Unassembled WGS sequence"/>
</dbReference>
<feature type="chain" id="PRO_5021750936" evidence="2">
    <location>
        <begin position="27"/>
        <end position="357"/>
    </location>
</feature>
<gene>
    <name evidence="3" type="ORF">SAMN06265380_1077</name>
</gene>